<dbReference type="EMBL" id="APND01000005">
    <property type="protein sequence ID" value="MES1930680.1"/>
    <property type="molecule type" value="Genomic_DNA"/>
</dbReference>
<proteinExistence type="predicted"/>
<feature type="chain" id="PRO_5047104355" evidence="1">
    <location>
        <begin position="29"/>
        <end position="698"/>
    </location>
</feature>
<keyword evidence="1" id="KW-0732">Signal</keyword>
<reference evidence="2 3" key="1">
    <citation type="submission" date="2013-03" db="EMBL/GenBank/DDBJ databases">
        <title>Salinisphaera dokdonensis CL-ES53 Genome Sequencing.</title>
        <authorList>
            <person name="Li C."/>
            <person name="Lai Q."/>
            <person name="Shao Z."/>
        </authorList>
    </citation>
    <scope>NUCLEOTIDE SEQUENCE [LARGE SCALE GENOMIC DNA]</scope>
    <source>
        <strain evidence="2 3">CL-ES53</strain>
    </source>
</reference>
<comment type="caution">
    <text evidence="2">The sequence shown here is derived from an EMBL/GenBank/DDBJ whole genome shotgun (WGS) entry which is preliminary data.</text>
</comment>
<name>A0ABV2B462_9GAMM</name>
<evidence type="ECO:0000313" key="3">
    <source>
        <dbReference type="Proteomes" id="UP001460888"/>
    </source>
</evidence>
<gene>
    <name evidence="2" type="ORF">SADO_15569</name>
</gene>
<protein>
    <submittedName>
        <fullName evidence="2">Uncharacterized protein</fullName>
    </submittedName>
</protein>
<feature type="signal peptide" evidence="1">
    <location>
        <begin position="1"/>
        <end position="28"/>
    </location>
</feature>
<organism evidence="2 3">
    <name type="scientific">Salinisphaera dokdonensis CL-ES53</name>
    <dbReference type="NCBI Taxonomy" id="1304272"/>
    <lineage>
        <taxon>Bacteria</taxon>
        <taxon>Pseudomonadati</taxon>
        <taxon>Pseudomonadota</taxon>
        <taxon>Gammaproteobacteria</taxon>
        <taxon>Salinisphaerales</taxon>
        <taxon>Salinisphaeraceae</taxon>
        <taxon>Salinisphaera</taxon>
    </lineage>
</organism>
<accession>A0ABV2B462</accession>
<keyword evidence="3" id="KW-1185">Reference proteome</keyword>
<dbReference type="PROSITE" id="PS51257">
    <property type="entry name" value="PROKAR_LIPOPROTEIN"/>
    <property type="match status" value="1"/>
</dbReference>
<evidence type="ECO:0000256" key="1">
    <source>
        <dbReference type="SAM" id="SignalP"/>
    </source>
</evidence>
<sequence length="698" mass="78371">MVVQRYFFPCWFLLVLVACQLPVREAYAAFEGPATANTASADIVTSLAAIASADDGTPFITFGQPFVAGDVARSQTIRVETLGGRVLPTQVDWKTSHPDGSWRFGVVTVALPAMKDGKRLQLRLRRVSENPGATPQSGAAAPRQPFDSRVQLRIDGEDYSASFADLWAEKRPEVWLDGPLVKEWRVQGPVRAAGRAHDRIEAYFTLRQYSGSDDARLEVLLENTWTFKPQPRNVEYGVNISINGQTVYESPVLVHTDHARWRRTFMAGGTPTPHVQHDLAYLVATGTIPNYDRSLRIPSATVANLYQRYIASDRNPMGISIVTNPMAQSGGRPDIGPLPLWTVMHLLTMDPRMAQVSNSVGELAGSWPIHLRDEATGLPVSIEDHPNLTTHFNLLDWKKNPLPEAEYGEYPNNLRADWTHQPSLAFVPFLLTGDYYYLEELQFWSAWNPLRTSPDYRGKDKGWYKWTQVRGQAWSLRTLAQTAYITPDNHPMKAYWNRQLQNNIDWYLARYPDNPEANKLGFLVGYMPYNKGRGLAPWQDDFFTWAMGYVVGLGFERARPMLEFKARFPVGRMTAPGYCWALGAIYTLNVRDSKSAPFYDTFAKAYAESAKPEIAQADCASQQMASRLGKGYRAGDMSGYPWSEQGFPANMQPALAAAVDAGVPNAEKAWMQFESRTTKPDYATYPNWAIVPKADAPR</sequence>
<dbReference type="Proteomes" id="UP001460888">
    <property type="component" value="Unassembled WGS sequence"/>
</dbReference>
<evidence type="ECO:0000313" key="2">
    <source>
        <dbReference type="EMBL" id="MES1930680.1"/>
    </source>
</evidence>